<organism evidence="2 3">
    <name type="scientific">Streptomyces cacaoi</name>
    <dbReference type="NCBI Taxonomy" id="1898"/>
    <lineage>
        <taxon>Bacteria</taxon>
        <taxon>Bacillati</taxon>
        <taxon>Actinomycetota</taxon>
        <taxon>Actinomycetes</taxon>
        <taxon>Kitasatosporales</taxon>
        <taxon>Streptomycetaceae</taxon>
        <taxon>Streptomyces</taxon>
    </lineage>
</organism>
<sequence>MRWIRTWLFSRGSVWTPLARGPVRRGRSGPAAPMLGAGAPGKALELPSAHADRAQPGPAHSDSGPFEQHRRAVPRAFGKACESTWFARGTVRFPFLNFE</sequence>
<feature type="region of interest" description="Disordered" evidence="1">
    <location>
        <begin position="19"/>
        <end position="71"/>
    </location>
</feature>
<keyword evidence="3" id="KW-1185">Reference proteome</keyword>
<evidence type="ECO:0000256" key="1">
    <source>
        <dbReference type="SAM" id="MobiDB-lite"/>
    </source>
</evidence>
<reference evidence="2 3" key="1">
    <citation type="submission" date="2019-06" db="EMBL/GenBank/DDBJ databases">
        <title>Whole genome shotgun sequence of Streptomyces cacaoi subsp. cacaoi NBRC 12748.</title>
        <authorList>
            <person name="Hosoyama A."/>
            <person name="Uohara A."/>
            <person name="Ohji S."/>
            <person name="Ichikawa N."/>
        </authorList>
    </citation>
    <scope>NUCLEOTIDE SEQUENCE [LARGE SCALE GENOMIC DNA]</scope>
    <source>
        <strain evidence="2 3">NBRC 12748</strain>
    </source>
</reference>
<dbReference type="EMBL" id="BJMM01000005">
    <property type="protein sequence ID" value="GEB48960.1"/>
    <property type="molecule type" value="Genomic_DNA"/>
</dbReference>
<name>A0A4Y3QYE8_STRCI</name>
<accession>A0A4Y3QYE8</accession>
<dbReference type="AlphaFoldDB" id="A0A4Y3QYE8"/>
<proteinExistence type="predicted"/>
<protein>
    <submittedName>
        <fullName evidence="2">Uncharacterized protein</fullName>
    </submittedName>
</protein>
<evidence type="ECO:0000313" key="3">
    <source>
        <dbReference type="Proteomes" id="UP000319210"/>
    </source>
</evidence>
<gene>
    <name evidence="2" type="ORF">SCA03_15110</name>
</gene>
<feature type="compositionally biased region" description="Low complexity" evidence="1">
    <location>
        <begin position="29"/>
        <end position="41"/>
    </location>
</feature>
<evidence type="ECO:0000313" key="2">
    <source>
        <dbReference type="EMBL" id="GEB48960.1"/>
    </source>
</evidence>
<comment type="caution">
    <text evidence="2">The sequence shown here is derived from an EMBL/GenBank/DDBJ whole genome shotgun (WGS) entry which is preliminary data.</text>
</comment>
<dbReference type="Proteomes" id="UP000319210">
    <property type="component" value="Unassembled WGS sequence"/>
</dbReference>